<sequence>MMTDIIVPEDISPNGERLIHLAGELCQASRAHDVRRVAELDHALRAHALAMVGAMTWSEEAAEADIRVLGHAIAMLRGIAEDLEKDRQALEAGRARERRLRLVYSRAEAE</sequence>
<organism evidence="1 2">
    <name type="scientific">Rhodovulum bhavnagarense</name>
    <dbReference type="NCBI Taxonomy" id="992286"/>
    <lineage>
        <taxon>Bacteria</taxon>
        <taxon>Pseudomonadati</taxon>
        <taxon>Pseudomonadota</taxon>
        <taxon>Alphaproteobacteria</taxon>
        <taxon>Rhodobacterales</taxon>
        <taxon>Paracoccaceae</taxon>
        <taxon>Rhodovulum</taxon>
    </lineage>
</organism>
<dbReference type="AlphaFoldDB" id="A0A4V6NRK8"/>
<evidence type="ECO:0000313" key="2">
    <source>
        <dbReference type="Proteomes" id="UP000295050"/>
    </source>
</evidence>
<keyword evidence="2" id="KW-1185">Reference proteome</keyword>
<name>A0A4V6NRK8_9RHOB</name>
<evidence type="ECO:0000313" key="1">
    <source>
        <dbReference type="EMBL" id="TCP61366.1"/>
    </source>
</evidence>
<comment type="caution">
    <text evidence="1">The sequence shown here is derived from an EMBL/GenBank/DDBJ whole genome shotgun (WGS) entry which is preliminary data.</text>
</comment>
<reference evidence="1 2" key="1">
    <citation type="submission" date="2019-03" db="EMBL/GenBank/DDBJ databases">
        <title>Genomic Encyclopedia of Type Strains, Phase IV (KMG-IV): sequencing the most valuable type-strain genomes for metagenomic binning, comparative biology and taxonomic classification.</title>
        <authorList>
            <person name="Goeker M."/>
        </authorList>
    </citation>
    <scope>NUCLEOTIDE SEQUENCE [LARGE SCALE GENOMIC DNA]</scope>
    <source>
        <strain evidence="1 2">DSM 24766</strain>
    </source>
</reference>
<protein>
    <submittedName>
        <fullName evidence="1">Uncharacterized protein</fullName>
    </submittedName>
</protein>
<dbReference type="EMBL" id="SLXU01000005">
    <property type="protein sequence ID" value="TCP61366.1"/>
    <property type="molecule type" value="Genomic_DNA"/>
</dbReference>
<proteinExistence type="predicted"/>
<dbReference type="Proteomes" id="UP000295050">
    <property type="component" value="Unassembled WGS sequence"/>
</dbReference>
<accession>A0A4V6NRK8</accession>
<gene>
    <name evidence="1" type="ORF">EV663_10584</name>
</gene>